<proteinExistence type="predicted"/>
<comment type="caution">
    <text evidence="2">The sequence shown here is derived from an EMBL/GenBank/DDBJ whole genome shotgun (WGS) entry which is preliminary data.</text>
</comment>
<dbReference type="InterPro" id="IPR011763">
    <property type="entry name" value="COA_CT_C"/>
</dbReference>
<dbReference type="InterPro" id="IPR034733">
    <property type="entry name" value="AcCoA_carboxyl_beta"/>
</dbReference>
<dbReference type="Proteomes" id="UP000057737">
    <property type="component" value="Unassembled WGS sequence"/>
</dbReference>
<feature type="domain" description="CoA carboxyltransferase C-terminal" evidence="1">
    <location>
        <begin position="1"/>
        <end position="104"/>
    </location>
</feature>
<sequence length="104" mass="10973">MIDVEAADKAAVFMQLCHAHGLALISLTDISGFIVGPDIEARAHVRHCCRMFGVASHLSVPFCTVITRKGYGLGAQAMTVGGFEGPVFTVSTGEFGMMARKAVS</sequence>
<name>A0A125Q6Z7_9BRAD</name>
<dbReference type="Gene3D" id="3.90.226.10">
    <property type="entry name" value="2-enoyl-CoA Hydratase, Chain A, domain 1"/>
    <property type="match status" value="1"/>
</dbReference>
<dbReference type="EMBL" id="LNCU01000100">
    <property type="protein sequence ID" value="KWV49472.1"/>
    <property type="molecule type" value="Genomic_DNA"/>
</dbReference>
<organism evidence="2 3">
    <name type="scientific">Bradyrhizobium macuxiense</name>
    <dbReference type="NCBI Taxonomy" id="1755647"/>
    <lineage>
        <taxon>Bacteria</taxon>
        <taxon>Pseudomonadati</taxon>
        <taxon>Pseudomonadota</taxon>
        <taxon>Alphaproteobacteria</taxon>
        <taxon>Hyphomicrobiales</taxon>
        <taxon>Nitrobacteraceae</taxon>
        <taxon>Bradyrhizobium</taxon>
    </lineage>
</organism>
<evidence type="ECO:0000313" key="3">
    <source>
        <dbReference type="Proteomes" id="UP000057737"/>
    </source>
</evidence>
<dbReference type="Pfam" id="PF01039">
    <property type="entry name" value="Carboxyl_trans"/>
    <property type="match status" value="1"/>
</dbReference>
<dbReference type="InterPro" id="IPR045190">
    <property type="entry name" value="MCCB/AccD1-like"/>
</dbReference>
<accession>A0A125Q6Z7</accession>
<protein>
    <recommendedName>
        <fullName evidence="1">CoA carboxyltransferase C-terminal domain-containing protein</fullName>
    </recommendedName>
</protein>
<dbReference type="GO" id="GO:0004485">
    <property type="term" value="F:methylcrotonoyl-CoA carboxylase activity"/>
    <property type="evidence" value="ECO:0007669"/>
    <property type="project" value="TreeGrafter"/>
</dbReference>
<reference evidence="2 3" key="1">
    <citation type="submission" date="2015-11" db="EMBL/GenBank/DDBJ databases">
        <title>Draft Genome Sequence of the Strain BR 10303 (Bradyrhizobium sp.) isolated from nodules of Centrolobium paraense.</title>
        <authorList>
            <person name="Zelli J.E."/>
            <person name="Simoes-Araujo J.L."/>
            <person name="Barauna A.C."/>
            <person name="Silva K."/>
        </authorList>
    </citation>
    <scope>NUCLEOTIDE SEQUENCE [LARGE SCALE GENOMIC DNA]</scope>
    <source>
        <strain evidence="2 3">BR 10303</strain>
    </source>
</reference>
<dbReference type="PROSITE" id="PS50989">
    <property type="entry name" value="COA_CT_CTER"/>
    <property type="match status" value="1"/>
</dbReference>
<evidence type="ECO:0000313" key="2">
    <source>
        <dbReference type="EMBL" id="KWV49472.1"/>
    </source>
</evidence>
<dbReference type="GO" id="GO:0006552">
    <property type="term" value="P:L-leucine catabolic process"/>
    <property type="evidence" value="ECO:0007669"/>
    <property type="project" value="TreeGrafter"/>
</dbReference>
<dbReference type="GO" id="GO:1905202">
    <property type="term" value="C:methylcrotonoyl-CoA carboxylase complex"/>
    <property type="evidence" value="ECO:0007669"/>
    <property type="project" value="TreeGrafter"/>
</dbReference>
<evidence type="ECO:0000259" key="1">
    <source>
        <dbReference type="PROSITE" id="PS50989"/>
    </source>
</evidence>
<dbReference type="SUPFAM" id="SSF52096">
    <property type="entry name" value="ClpP/crotonase"/>
    <property type="match status" value="1"/>
</dbReference>
<keyword evidence="3" id="KW-1185">Reference proteome</keyword>
<dbReference type="InterPro" id="IPR029045">
    <property type="entry name" value="ClpP/crotonase-like_dom_sf"/>
</dbReference>
<dbReference type="PANTHER" id="PTHR22855:SF13">
    <property type="entry name" value="METHYLCROTONOYL-COA CARBOXYLASE BETA CHAIN, MITOCHONDRIAL"/>
    <property type="match status" value="1"/>
</dbReference>
<dbReference type="AlphaFoldDB" id="A0A125Q6Z7"/>
<gene>
    <name evidence="2" type="ORF">AS156_15995</name>
</gene>
<dbReference type="PANTHER" id="PTHR22855">
    <property type="entry name" value="ACETYL, PROPIONYL, PYRUVATE, AND GLUTACONYL CARBOXYLASE-RELATED"/>
    <property type="match status" value="1"/>
</dbReference>